<gene>
    <name evidence="2" type="ORF">H0H81_002590</name>
</gene>
<proteinExistence type="predicted"/>
<dbReference type="AlphaFoldDB" id="A0A9P7FZ72"/>
<evidence type="ECO:0000313" key="2">
    <source>
        <dbReference type="EMBL" id="KAG5637930.1"/>
    </source>
</evidence>
<feature type="region of interest" description="Disordered" evidence="1">
    <location>
        <begin position="31"/>
        <end position="64"/>
    </location>
</feature>
<organism evidence="2 3">
    <name type="scientific">Sphagnurus paluster</name>
    <dbReference type="NCBI Taxonomy" id="117069"/>
    <lineage>
        <taxon>Eukaryota</taxon>
        <taxon>Fungi</taxon>
        <taxon>Dikarya</taxon>
        <taxon>Basidiomycota</taxon>
        <taxon>Agaricomycotina</taxon>
        <taxon>Agaricomycetes</taxon>
        <taxon>Agaricomycetidae</taxon>
        <taxon>Agaricales</taxon>
        <taxon>Tricholomatineae</taxon>
        <taxon>Lyophyllaceae</taxon>
        <taxon>Sphagnurus</taxon>
    </lineage>
</organism>
<evidence type="ECO:0000256" key="1">
    <source>
        <dbReference type="SAM" id="MobiDB-lite"/>
    </source>
</evidence>
<comment type="caution">
    <text evidence="2">The sequence shown here is derived from an EMBL/GenBank/DDBJ whole genome shotgun (WGS) entry which is preliminary data.</text>
</comment>
<accession>A0A9P7FZ72</accession>
<dbReference type="Proteomes" id="UP000717328">
    <property type="component" value="Unassembled WGS sequence"/>
</dbReference>
<reference evidence="2" key="1">
    <citation type="submission" date="2021-02" db="EMBL/GenBank/DDBJ databases">
        <authorList>
            <person name="Nieuwenhuis M."/>
            <person name="Van De Peppel L.J.J."/>
        </authorList>
    </citation>
    <scope>NUCLEOTIDE SEQUENCE</scope>
    <source>
        <strain evidence="2">D49</strain>
    </source>
</reference>
<keyword evidence="3" id="KW-1185">Reference proteome</keyword>
<feature type="compositionally biased region" description="Basic and acidic residues" evidence="1">
    <location>
        <begin position="40"/>
        <end position="61"/>
    </location>
</feature>
<dbReference type="EMBL" id="JABCKI010005793">
    <property type="protein sequence ID" value="KAG5637930.1"/>
    <property type="molecule type" value="Genomic_DNA"/>
</dbReference>
<name>A0A9P7FZ72_9AGAR</name>
<evidence type="ECO:0000313" key="3">
    <source>
        <dbReference type="Proteomes" id="UP000717328"/>
    </source>
</evidence>
<protein>
    <submittedName>
        <fullName evidence="2">Uncharacterized protein</fullName>
    </submittedName>
</protein>
<reference evidence="2" key="2">
    <citation type="submission" date="2021-10" db="EMBL/GenBank/DDBJ databases">
        <title>Phylogenomics reveals ancestral predisposition of the termite-cultivated fungus Termitomyces towards a domesticated lifestyle.</title>
        <authorList>
            <person name="Auxier B."/>
            <person name="Grum-Grzhimaylo A."/>
            <person name="Cardenas M.E."/>
            <person name="Lodge J.D."/>
            <person name="Laessoe T."/>
            <person name="Pedersen O."/>
            <person name="Smith M.E."/>
            <person name="Kuyper T.W."/>
            <person name="Franco-Molano E.A."/>
            <person name="Baroni T.J."/>
            <person name="Aanen D.K."/>
        </authorList>
    </citation>
    <scope>NUCLEOTIDE SEQUENCE</scope>
    <source>
        <strain evidence="2">D49</strain>
    </source>
</reference>
<sequence length="149" mass="16967">MHLSESVAGKYRPTMSVLLLQSSLALTQHRHHPSRLSPLCRKDKYPLEPPERDSNPVKHNLEGTTPSHHKRIMVLPLETNLKCQQSHKTRSDDLPINIFVCEWNQYSVLLSRAMFSDRVKLFGAAVSAHVRDHARNTGWVLSASQRLAI</sequence>